<evidence type="ECO:0000256" key="1">
    <source>
        <dbReference type="ARBA" id="ARBA00004123"/>
    </source>
</evidence>
<gene>
    <name evidence="9" type="ORF">RIMI_LOCUS18359108</name>
</gene>
<dbReference type="Gene3D" id="3.40.190.10">
    <property type="entry name" value="Periplasmic binding protein-like II"/>
    <property type="match status" value="1"/>
</dbReference>
<feature type="domain" description="Survival motor neuron Tudor" evidence="7">
    <location>
        <begin position="156"/>
        <end position="194"/>
    </location>
</feature>
<keyword evidence="4" id="KW-0508">mRNA splicing</keyword>
<keyword evidence="3" id="KW-0507">mRNA processing</keyword>
<comment type="similarity">
    <text evidence="2">Belongs to the SMN family.</text>
</comment>
<evidence type="ECO:0000256" key="2">
    <source>
        <dbReference type="ARBA" id="ARBA00005371"/>
    </source>
</evidence>
<dbReference type="Pfam" id="PF20636">
    <property type="entry name" value="SMN_G2-BD"/>
    <property type="match status" value="1"/>
</dbReference>
<feature type="region of interest" description="Disordered" evidence="6">
    <location>
        <begin position="190"/>
        <end position="241"/>
    </location>
</feature>
<feature type="region of interest" description="Disordered" evidence="6">
    <location>
        <begin position="320"/>
        <end position="358"/>
    </location>
</feature>
<feature type="compositionally biased region" description="Basic and acidic residues" evidence="6">
    <location>
        <begin position="198"/>
        <end position="231"/>
    </location>
</feature>
<feature type="compositionally biased region" description="Basic residues" evidence="6">
    <location>
        <begin position="344"/>
        <end position="358"/>
    </location>
</feature>
<dbReference type="EMBL" id="CAUEEQ010055761">
    <property type="protein sequence ID" value="CAJ0962708.1"/>
    <property type="molecule type" value="Genomic_DNA"/>
</dbReference>
<dbReference type="InterPro" id="IPR010304">
    <property type="entry name" value="SMN_Tudor"/>
</dbReference>
<dbReference type="Proteomes" id="UP001176940">
    <property type="component" value="Unassembled WGS sequence"/>
</dbReference>
<comment type="subcellular location">
    <subcellularLocation>
        <location evidence="1">Nucleus</location>
    </subcellularLocation>
</comment>
<dbReference type="PANTHER" id="PTHR39267:SF1">
    <property type="entry name" value="SURVIVAL MOTOR NEURON PROTEIN"/>
    <property type="match status" value="1"/>
</dbReference>
<dbReference type="Pfam" id="PF20635">
    <property type="entry name" value="SMN_YG-box"/>
    <property type="match status" value="1"/>
</dbReference>
<feature type="domain" description="Survival Motor Neuron Gemin2-binding" evidence="8">
    <location>
        <begin position="74"/>
        <end position="101"/>
    </location>
</feature>
<dbReference type="InterPro" id="IPR049481">
    <property type="entry name" value="SMN_G2-BD"/>
</dbReference>
<feature type="region of interest" description="Disordered" evidence="6">
    <location>
        <begin position="103"/>
        <end position="142"/>
    </location>
</feature>
<accession>A0ABN9MCT2</accession>
<evidence type="ECO:0000256" key="5">
    <source>
        <dbReference type="ARBA" id="ARBA00023242"/>
    </source>
</evidence>
<keyword evidence="5" id="KW-0539">Nucleus</keyword>
<evidence type="ECO:0008006" key="11">
    <source>
        <dbReference type="Google" id="ProtNLM"/>
    </source>
</evidence>
<dbReference type="InterPro" id="IPR047313">
    <property type="entry name" value="SMN_C"/>
</dbReference>
<dbReference type="Pfam" id="PF06003">
    <property type="entry name" value="SMN_Tudor"/>
    <property type="match status" value="1"/>
</dbReference>
<evidence type="ECO:0000256" key="4">
    <source>
        <dbReference type="ARBA" id="ARBA00023187"/>
    </source>
</evidence>
<reference evidence="9" key="1">
    <citation type="submission" date="2023-07" db="EMBL/GenBank/DDBJ databases">
        <authorList>
            <person name="Stuckert A."/>
        </authorList>
    </citation>
    <scope>NUCLEOTIDE SEQUENCE</scope>
</reference>
<keyword evidence="10" id="KW-1185">Reference proteome</keyword>
<dbReference type="Gene3D" id="2.30.30.140">
    <property type="match status" value="1"/>
</dbReference>
<protein>
    <recommendedName>
        <fullName evidence="11">Survival motor neuron protein</fullName>
    </recommendedName>
</protein>
<evidence type="ECO:0000313" key="9">
    <source>
        <dbReference type="EMBL" id="CAJ0962708.1"/>
    </source>
</evidence>
<evidence type="ECO:0000259" key="8">
    <source>
        <dbReference type="Pfam" id="PF20636"/>
    </source>
</evidence>
<dbReference type="CDD" id="cd22852">
    <property type="entry name" value="SMN_C"/>
    <property type="match status" value="1"/>
</dbReference>
<evidence type="ECO:0000256" key="6">
    <source>
        <dbReference type="SAM" id="MobiDB-lite"/>
    </source>
</evidence>
<evidence type="ECO:0000256" key="3">
    <source>
        <dbReference type="ARBA" id="ARBA00022664"/>
    </source>
</evidence>
<dbReference type="PANTHER" id="PTHR39267">
    <property type="entry name" value="SURVIVAL MOTOR NEURON-LIKE PROTEIN 1"/>
    <property type="match status" value="1"/>
</dbReference>
<name>A0ABN9MCT2_9NEOB</name>
<organism evidence="9 10">
    <name type="scientific">Ranitomeya imitator</name>
    <name type="common">mimic poison frog</name>
    <dbReference type="NCBI Taxonomy" id="111125"/>
    <lineage>
        <taxon>Eukaryota</taxon>
        <taxon>Metazoa</taxon>
        <taxon>Chordata</taxon>
        <taxon>Craniata</taxon>
        <taxon>Vertebrata</taxon>
        <taxon>Euteleostomi</taxon>
        <taxon>Amphibia</taxon>
        <taxon>Batrachia</taxon>
        <taxon>Anura</taxon>
        <taxon>Neobatrachia</taxon>
        <taxon>Hyloidea</taxon>
        <taxon>Dendrobatidae</taxon>
        <taxon>Dendrobatinae</taxon>
        <taxon>Ranitomeya</taxon>
    </lineage>
</organism>
<sequence>MRKLKLRVVKRQPQNLNNLEMIYKEWTKIPPDMCANLINYKKRLTAELANKGFATKSLEDGGHEGDVLEAIGWSDDSDIWDDTALIKAYDKAVSSFKKALKNGGDFNMEPESSEKNTKAKRKNNKKNRSRKKINAAPLKKLGTLVMQSGQRMATCTPATITSIDAKRGTCIVTYTGYGNNEEQSLVDLRFPDSSEGESDPRDVVQDINGDEHSTDESDKSSRASDSRDENRAAAPKFSHWNLPFPPGAPPIYAWHGEKSSQAHPFLPGWPPSFPPGPPLIPPPPPMGPDIADDDEALGSMLIAWYMSGYHTGYYLESPEEWTENSSHMVPESSENKYQSAKGQNNKKNRSRKKINAAL</sequence>
<proteinExistence type="inferred from homology"/>
<evidence type="ECO:0000259" key="7">
    <source>
        <dbReference type="Pfam" id="PF06003"/>
    </source>
</evidence>
<dbReference type="InterPro" id="IPR040424">
    <property type="entry name" value="Smn1"/>
</dbReference>
<comment type="caution">
    <text evidence="9">The sequence shown here is derived from an EMBL/GenBank/DDBJ whole genome shotgun (WGS) entry which is preliminary data.</text>
</comment>
<feature type="compositionally biased region" description="Basic residues" evidence="6">
    <location>
        <begin position="118"/>
        <end position="133"/>
    </location>
</feature>
<evidence type="ECO:0000313" key="10">
    <source>
        <dbReference type="Proteomes" id="UP001176940"/>
    </source>
</evidence>